<keyword evidence="3" id="KW-1185">Reference proteome</keyword>
<accession>A0A6A6EYH9</accession>
<dbReference type="Proteomes" id="UP000799539">
    <property type="component" value="Unassembled WGS sequence"/>
</dbReference>
<reference evidence="2" key="1">
    <citation type="journal article" date="2020" name="Stud. Mycol.">
        <title>101 Dothideomycetes genomes: a test case for predicting lifestyles and emergence of pathogens.</title>
        <authorList>
            <person name="Haridas S."/>
            <person name="Albert R."/>
            <person name="Binder M."/>
            <person name="Bloem J."/>
            <person name="Labutti K."/>
            <person name="Salamov A."/>
            <person name="Andreopoulos B."/>
            <person name="Baker S."/>
            <person name="Barry K."/>
            <person name="Bills G."/>
            <person name="Bluhm B."/>
            <person name="Cannon C."/>
            <person name="Castanera R."/>
            <person name="Culley D."/>
            <person name="Daum C."/>
            <person name="Ezra D."/>
            <person name="Gonzalez J."/>
            <person name="Henrissat B."/>
            <person name="Kuo A."/>
            <person name="Liang C."/>
            <person name="Lipzen A."/>
            <person name="Lutzoni F."/>
            <person name="Magnuson J."/>
            <person name="Mondo S."/>
            <person name="Nolan M."/>
            <person name="Ohm R."/>
            <person name="Pangilinan J."/>
            <person name="Park H.-J."/>
            <person name="Ramirez L."/>
            <person name="Alfaro M."/>
            <person name="Sun H."/>
            <person name="Tritt A."/>
            <person name="Yoshinaga Y."/>
            <person name="Zwiers L.-H."/>
            <person name="Turgeon B."/>
            <person name="Goodwin S."/>
            <person name="Spatafora J."/>
            <person name="Crous P."/>
            <person name="Grigoriev I."/>
        </authorList>
    </citation>
    <scope>NUCLEOTIDE SEQUENCE</scope>
    <source>
        <strain evidence="2">SCOH1-5</strain>
    </source>
</reference>
<dbReference type="OrthoDB" id="3864188at2759"/>
<proteinExistence type="predicted"/>
<gene>
    <name evidence="2" type="ORF">CERZMDRAFT_103294</name>
</gene>
<feature type="compositionally biased region" description="Acidic residues" evidence="1">
    <location>
        <begin position="264"/>
        <end position="287"/>
    </location>
</feature>
<evidence type="ECO:0000313" key="2">
    <source>
        <dbReference type="EMBL" id="KAF2206532.1"/>
    </source>
</evidence>
<protein>
    <submittedName>
        <fullName evidence="2">Uncharacterized protein</fullName>
    </submittedName>
</protein>
<organism evidence="2 3">
    <name type="scientific">Cercospora zeae-maydis SCOH1-5</name>
    <dbReference type="NCBI Taxonomy" id="717836"/>
    <lineage>
        <taxon>Eukaryota</taxon>
        <taxon>Fungi</taxon>
        <taxon>Dikarya</taxon>
        <taxon>Ascomycota</taxon>
        <taxon>Pezizomycotina</taxon>
        <taxon>Dothideomycetes</taxon>
        <taxon>Dothideomycetidae</taxon>
        <taxon>Mycosphaerellales</taxon>
        <taxon>Mycosphaerellaceae</taxon>
        <taxon>Cercospora</taxon>
    </lineage>
</organism>
<dbReference type="AlphaFoldDB" id="A0A6A6EYH9"/>
<feature type="region of interest" description="Disordered" evidence="1">
    <location>
        <begin position="80"/>
        <end position="104"/>
    </location>
</feature>
<evidence type="ECO:0000256" key="1">
    <source>
        <dbReference type="SAM" id="MobiDB-lite"/>
    </source>
</evidence>
<name>A0A6A6EYH9_9PEZI</name>
<evidence type="ECO:0000313" key="3">
    <source>
        <dbReference type="Proteomes" id="UP000799539"/>
    </source>
</evidence>
<dbReference type="EMBL" id="ML992718">
    <property type="protein sequence ID" value="KAF2206532.1"/>
    <property type="molecule type" value="Genomic_DNA"/>
</dbReference>
<feature type="region of interest" description="Disordered" evidence="1">
    <location>
        <begin position="253"/>
        <end position="287"/>
    </location>
</feature>
<sequence length="287" mass="31633">MADGANIRRIANALSQSVDLEDAVNAKLAVFLADLAKQRKDLAALLASDLSSNNGAGLEKLLRMPELVVYFQSHADIANEPRERTAAGPTTQSSESELDSDTSWSEELAGEEGIVIADPNDYLSSCPCVVHDAETDHWIELRCVVCGTNHTHRRKKYLHSVPGMASHIIQMHRQQMKHSDVVQRCSFRNVSEEEVDKIMSGELRVAFVPPSEHTSFFPSPSGNHRSAAACSFGIGIQGQQLCLDPDDEELIDGDFDDKKFIDDNVSEDDSSDDEPDDQECEDAMDLE</sequence>
<feature type="compositionally biased region" description="Polar residues" evidence="1">
    <location>
        <begin position="88"/>
        <end position="104"/>
    </location>
</feature>